<evidence type="ECO:0000313" key="1">
    <source>
        <dbReference type="EMBL" id="CAD8050001.1"/>
    </source>
</evidence>
<keyword evidence="2" id="KW-1185">Reference proteome</keyword>
<dbReference type="EMBL" id="CAJJDN010000004">
    <property type="protein sequence ID" value="CAD8050001.1"/>
    <property type="molecule type" value="Genomic_DNA"/>
</dbReference>
<protein>
    <submittedName>
        <fullName evidence="1">Uncharacterized protein</fullName>
    </submittedName>
</protein>
<proteinExistence type="predicted"/>
<sequence length="272" mass="32856">MNQTQSSIRQLIEYKKDQYRDTLRKNDLKQIFEEKRAQFQQNSQDRIIQSNSITKNVIIKHYQIESEIDQKEDLLIRLTKLKSQKNLTCNYLHQIIEYLGKKHSLYQISRIFNFCEKALLQKELINSSMVHLLLEIIFKIIQYKNEIPFKPIPFLLNVFILHQDYVILQYIQMYLQQNEQEKIEIDNFLKSKNHNEEQNILNVISSNKKYANFEMMLFLCKIINNSNFFQAIHYYGAQKLCEENIDKKEYKKTIQQIFKITGWQSEKNDFGF</sequence>
<organism evidence="1 2">
    <name type="scientific">Paramecium sonneborni</name>
    <dbReference type="NCBI Taxonomy" id="65129"/>
    <lineage>
        <taxon>Eukaryota</taxon>
        <taxon>Sar</taxon>
        <taxon>Alveolata</taxon>
        <taxon>Ciliophora</taxon>
        <taxon>Intramacronucleata</taxon>
        <taxon>Oligohymenophorea</taxon>
        <taxon>Peniculida</taxon>
        <taxon>Parameciidae</taxon>
        <taxon>Paramecium</taxon>
    </lineage>
</organism>
<gene>
    <name evidence="1" type="ORF">PSON_ATCC_30995.1.T0040423</name>
</gene>
<comment type="caution">
    <text evidence="1">The sequence shown here is derived from an EMBL/GenBank/DDBJ whole genome shotgun (WGS) entry which is preliminary data.</text>
</comment>
<dbReference type="Proteomes" id="UP000692954">
    <property type="component" value="Unassembled WGS sequence"/>
</dbReference>
<accession>A0A8S1K5L4</accession>
<evidence type="ECO:0000313" key="2">
    <source>
        <dbReference type="Proteomes" id="UP000692954"/>
    </source>
</evidence>
<name>A0A8S1K5L4_9CILI</name>
<dbReference type="AlphaFoldDB" id="A0A8S1K5L4"/>
<dbReference type="OrthoDB" id="312108at2759"/>
<reference evidence="1" key="1">
    <citation type="submission" date="2021-01" db="EMBL/GenBank/DDBJ databases">
        <authorList>
            <consortium name="Genoscope - CEA"/>
            <person name="William W."/>
        </authorList>
    </citation>
    <scope>NUCLEOTIDE SEQUENCE</scope>
</reference>